<dbReference type="EMBL" id="MN740898">
    <property type="protein sequence ID" value="QHU17059.1"/>
    <property type="molecule type" value="Genomic_DNA"/>
</dbReference>
<proteinExistence type="predicted"/>
<protein>
    <submittedName>
        <fullName evidence="1">Uncharacterized protein</fullName>
    </submittedName>
</protein>
<dbReference type="AlphaFoldDB" id="A0A6C0KHF1"/>
<organism evidence="1">
    <name type="scientific">viral metagenome</name>
    <dbReference type="NCBI Taxonomy" id="1070528"/>
    <lineage>
        <taxon>unclassified sequences</taxon>
        <taxon>metagenomes</taxon>
        <taxon>organismal metagenomes</taxon>
    </lineage>
</organism>
<accession>A0A6C0KHF1</accession>
<evidence type="ECO:0000313" key="1">
    <source>
        <dbReference type="EMBL" id="QHU17059.1"/>
    </source>
</evidence>
<name>A0A6C0KHF1_9ZZZZ</name>
<reference evidence="1" key="1">
    <citation type="journal article" date="2020" name="Nature">
        <title>Giant virus diversity and host interactions through global metagenomics.</title>
        <authorList>
            <person name="Schulz F."/>
            <person name="Roux S."/>
            <person name="Paez-Espino D."/>
            <person name="Jungbluth S."/>
            <person name="Walsh D.A."/>
            <person name="Denef V.J."/>
            <person name="McMahon K.D."/>
            <person name="Konstantinidis K.T."/>
            <person name="Eloe-Fadrosh E.A."/>
            <person name="Kyrpides N.C."/>
            <person name="Woyke T."/>
        </authorList>
    </citation>
    <scope>NUCLEOTIDE SEQUENCE</scope>
    <source>
        <strain evidence="1">GVMAG-S-3300012000-57</strain>
    </source>
</reference>
<sequence>MLRQIWFICFLLVVIILVNVAWPPTVQEGIDSNINYYAFVPSMNKKSIANVQKQKSNLGSRLNIVRYVSQRPDAQRYYLQQLAQIKRIIKKMDNDNAKFLSVFFEDGFTIQESDLSRKLEKIIDNLGEKEYDFLLLGANQNMQGDLVKDGVYRITTEVPFTNVYGYVINNMNLDKMVSKIKKAKGRSLVDKISTLAKNHSIVVLGLYPALVTGL</sequence>